<evidence type="ECO:0000313" key="2">
    <source>
        <dbReference type="EMBL" id="KAF9581882.1"/>
    </source>
</evidence>
<dbReference type="Proteomes" id="UP000780801">
    <property type="component" value="Unassembled WGS sequence"/>
</dbReference>
<proteinExistence type="predicted"/>
<accession>A0A9P6FUZ5</accession>
<name>A0A9P6FUZ5_9FUNG</name>
<evidence type="ECO:0000256" key="1">
    <source>
        <dbReference type="SAM" id="Phobius"/>
    </source>
</evidence>
<gene>
    <name evidence="2" type="ORF">BGW38_000940</name>
</gene>
<sequence length="212" mass="24319">MARKRNFVFALAVLIQILVVLTLYINPMLFINRNTLDIDGTLKERLSIVIVSNRVDNIRTLKERTNFSPLEPSSLVGRTDLNLTGSPIEIIKNLYLSALEQCDRVYCMLLEDDIVFIYKELRDVLFDNLLSYNNDNDYIFDCSKKGFLRKNYAPNGNGAYCRIFSKYAIQALKKCLPTCALSVDVCFEPCLADYEEKRFLLAQHAGFKSSRS</sequence>
<protein>
    <submittedName>
        <fullName evidence="2">Uncharacterized protein</fullName>
    </submittedName>
</protein>
<evidence type="ECO:0000313" key="3">
    <source>
        <dbReference type="Proteomes" id="UP000780801"/>
    </source>
</evidence>
<keyword evidence="1" id="KW-0812">Transmembrane</keyword>
<comment type="caution">
    <text evidence="2">The sequence shown here is derived from an EMBL/GenBank/DDBJ whole genome shotgun (WGS) entry which is preliminary data.</text>
</comment>
<keyword evidence="1" id="KW-0472">Membrane</keyword>
<reference evidence="2" key="1">
    <citation type="journal article" date="2020" name="Fungal Divers.">
        <title>Resolving the Mortierellaceae phylogeny through synthesis of multi-gene phylogenetics and phylogenomics.</title>
        <authorList>
            <person name="Vandepol N."/>
            <person name="Liber J."/>
            <person name="Desiro A."/>
            <person name="Na H."/>
            <person name="Kennedy M."/>
            <person name="Barry K."/>
            <person name="Grigoriev I.V."/>
            <person name="Miller A.N."/>
            <person name="O'Donnell K."/>
            <person name="Stajich J.E."/>
            <person name="Bonito G."/>
        </authorList>
    </citation>
    <scope>NUCLEOTIDE SEQUENCE</scope>
    <source>
        <strain evidence="2">KOD1015</strain>
    </source>
</reference>
<keyword evidence="1" id="KW-1133">Transmembrane helix</keyword>
<dbReference type="AlphaFoldDB" id="A0A9P6FUZ5"/>
<organism evidence="2 3">
    <name type="scientific">Lunasporangiospora selenospora</name>
    <dbReference type="NCBI Taxonomy" id="979761"/>
    <lineage>
        <taxon>Eukaryota</taxon>
        <taxon>Fungi</taxon>
        <taxon>Fungi incertae sedis</taxon>
        <taxon>Mucoromycota</taxon>
        <taxon>Mortierellomycotina</taxon>
        <taxon>Mortierellomycetes</taxon>
        <taxon>Mortierellales</taxon>
        <taxon>Mortierellaceae</taxon>
        <taxon>Lunasporangiospora</taxon>
    </lineage>
</organism>
<dbReference type="EMBL" id="JAABOA010001283">
    <property type="protein sequence ID" value="KAF9581882.1"/>
    <property type="molecule type" value="Genomic_DNA"/>
</dbReference>
<feature type="transmembrane region" description="Helical" evidence="1">
    <location>
        <begin position="7"/>
        <end position="25"/>
    </location>
</feature>
<keyword evidence="3" id="KW-1185">Reference proteome</keyword>
<dbReference type="OrthoDB" id="2128908at2759"/>